<dbReference type="EMBL" id="JAAGAB010000003">
    <property type="protein sequence ID" value="NDV02013.1"/>
    <property type="molecule type" value="Genomic_DNA"/>
</dbReference>
<feature type="region of interest" description="Disordered" evidence="7">
    <location>
        <begin position="109"/>
        <end position="140"/>
    </location>
</feature>
<feature type="transmembrane region" description="Helical" evidence="8">
    <location>
        <begin position="6"/>
        <end position="21"/>
    </location>
</feature>
<gene>
    <name evidence="9" type="ORF">GZA08_13655</name>
</gene>
<evidence type="ECO:0000313" key="9">
    <source>
        <dbReference type="EMBL" id="NDV02013.1"/>
    </source>
</evidence>
<dbReference type="Proteomes" id="UP000474757">
    <property type="component" value="Unassembled WGS sequence"/>
</dbReference>
<dbReference type="NCBIfam" id="NF006573">
    <property type="entry name" value="PRK09094.1"/>
    <property type="match status" value="1"/>
</dbReference>
<name>A0A6B2JKK2_9RHOB</name>
<feature type="transmembrane region" description="Helical" evidence="8">
    <location>
        <begin position="28"/>
        <end position="51"/>
    </location>
</feature>
<organism evidence="9 10">
    <name type="scientific">Pseudoroseicyclus tamaricis</name>
    <dbReference type="NCBI Taxonomy" id="2705421"/>
    <lineage>
        <taxon>Bacteria</taxon>
        <taxon>Pseudomonadati</taxon>
        <taxon>Pseudomonadota</taxon>
        <taxon>Alphaproteobacteria</taxon>
        <taxon>Rhodobacterales</taxon>
        <taxon>Paracoccaceae</taxon>
        <taxon>Pseudoroseicyclus</taxon>
    </lineage>
</organism>
<dbReference type="PANTHER" id="PTHR34583">
    <property type="entry name" value="ANTIPORTER SUBUNIT MNHC2-RELATED"/>
    <property type="match status" value="1"/>
</dbReference>
<dbReference type="AlphaFoldDB" id="A0A6B2JKK2"/>
<dbReference type="InterPro" id="IPR039428">
    <property type="entry name" value="NUOK/Mnh_C1-like"/>
</dbReference>
<dbReference type="InterPro" id="IPR050601">
    <property type="entry name" value="CPA3_antiporter_subunitC"/>
</dbReference>
<evidence type="ECO:0000313" key="10">
    <source>
        <dbReference type="Proteomes" id="UP000474757"/>
    </source>
</evidence>
<accession>A0A6B2JKK2</accession>
<feature type="transmembrane region" description="Helical" evidence="8">
    <location>
        <begin position="71"/>
        <end position="98"/>
    </location>
</feature>
<evidence type="ECO:0000256" key="3">
    <source>
        <dbReference type="ARBA" id="ARBA00022475"/>
    </source>
</evidence>
<evidence type="ECO:0000256" key="4">
    <source>
        <dbReference type="ARBA" id="ARBA00022692"/>
    </source>
</evidence>
<keyword evidence="3" id="KW-1003">Cell membrane</keyword>
<keyword evidence="6 8" id="KW-0472">Membrane</keyword>
<evidence type="ECO:0000256" key="6">
    <source>
        <dbReference type="ARBA" id="ARBA00023136"/>
    </source>
</evidence>
<evidence type="ECO:0000256" key="1">
    <source>
        <dbReference type="ARBA" id="ARBA00004651"/>
    </source>
</evidence>
<dbReference type="GO" id="GO:0005886">
    <property type="term" value="C:plasma membrane"/>
    <property type="evidence" value="ECO:0007669"/>
    <property type="project" value="UniProtKB-SubCell"/>
</dbReference>
<protein>
    <submittedName>
        <fullName evidence="9">Na+/H+ antiporter subunit C</fullName>
    </submittedName>
</protein>
<reference evidence="9 10" key="1">
    <citation type="submission" date="2020-02" db="EMBL/GenBank/DDBJ databases">
        <title>Pseudoroseicyclus tamarix, sp. nov., isolated from offshore sediment of a Tamarix chinensis forest.</title>
        <authorList>
            <person name="Gai Y."/>
        </authorList>
    </citation>
    <scope>NUCLEOTIDE SEQUENCE [LARGE SCALE GENOMIC DNA]</scope>
    <source>
        <strain evidence="9 10">CLL3-39</strain>
    </source>
</reference>
<dbReference type="RefSeq" id="WP_163894571.1">
    <property type="nucleotide sequence ID" value="NZ_JAAFYS010000003.1"/>
</dbReference>
<comment type="similarity">
    <text evidence="2">Belongs to the CPA3 antiporters (TC 2.A.63) subunit C family.</text>
</comment>
<evidence type="ECO:0000256" key="8">
    <source>
        <dbReference type="SAM" id="Phobius"/>
    </source>
</evidence>
<dbReference type="PANTHER" id="PTHR34583:SF2">
    <property type="entry name" value="ANTIPORTER SUBUNIT MNHC2-RELATED"/>
    <property type="match status" value="1"/>
</dbReference>
<dbReference type="Pfam" id="PF00420">
    <property type="entry name" value="Oxidored_q2"/>
    <property type="match status" value="1"/>
</dbReference>
<keyword evidence="10" id="KW-1185">Reference proteome</keyword>
<proteinExistence type="inferred from homology"/>
<keyword evidence="5 8" id="KW-1133">Transmembrane helix</keyword>
<dbReference type="Gene3D" id="1.10.287.3510">
    <property type="match status" value="1"/>
</dbReference>
<sequence length="140" mass="14429">MEIVVASSVGVLTAGGVYLILRLRAFPVILGIAMLSYAVNVFLFSTGGLAVDAAPILGDHGEGGPYTDPLPQALVLTAIVISFGMTAVLVMIALGAYLDVGDDHINMGAALPEGETDGPEGRNSHSPNPLEDDAPVRFNP</sequence>
<comment type="caution">
    <text evidence="9">The sequence shown here is derived from an EMBL/GenBank/DDBJ whole genome shotgun (WGS) entry which is preliminary data.</text>
</comment>
<comment type="subcellular location">
    <subcellularLocation>
        <location evidence="1">Cell membrane</location>
        <topology evidence="1">Multi-pass membrane protein</topology>
    </subcellularLocation>
</comment>
<keyword evidence="4 8" id="KW-0812">Transmembrane</keyword>
<evidence type="ECO:0000256" key="5">
    <source>
        <dbReference type="ARBA" id="ARBA00022989"/>
    </source>
</evidence>
<evidence type="ECO:0000256" key="7">
    <source>
        <dbReference type="SAM" id="MobiDB-lite"/>
    </source>
</evidence>
<evidence type="ECO:0000256" key="2">
    <source>
        <dbReference type="ARBA" id="ARBA00010388"/>
    </source>
</evidence>